<proteinExistence type="predicted"/>
<dbReference type="EMBL" id="FOJI01000022">
    <property type="protein sequence ID" value="SEW44188.1"/>
    <property type="molecule type" value="Genomic_DNA"/>
</dbReference>
<evidence type="ECO:0000313" key="1">
    <source>
        <dbReference type="EMBL" id="SEW44188.1"/>
    </source>
</evidence>
<accession>A0A1I0RSP6</accession>
<sequence>MKKEIKTDYYDNFTCIADKCSFTCCQEWKIEVDDDTYIKWNRLSLTKQNNNYLDQYVKQKDGTRVIALNEQKQCPFLNEQKLCNLVLNLGDEVLSETCAIFPRQTHEFADRKEYSLVSCCPEVVDLINQQDKICFTKNMLDMDGDILLQIRTMMITIMQNQHFSISKSVMMLFYILLDIHQKESILKKDIDEYKDEAGLKELSEAIDNMQFLSLDTFEENNELFLDMTENYRKQEQYSSYLEPIAVIAENLSRDYDKHKMSVKLQEFEKQFSSYEKLFRNYLVVEIFSNSLMPESDLESIVVMFQWIAMEYAMMRHSIFLGWLLDEQEKLSYTVVRNYIVVISRMMGYDQEDICEYLEKSFENLIWEWGYLALIIGAEEGK</sequence>
<dbReference type="AlphaFoldDB" id="A0A1I0RSP6"/>
<name>A0A1I0RSP6_9FIRM</name>
<dbReference type="Proteomes" id="UP000199701">
    <property type="component" value="Unassembled WGS sequence"/>
</dbReference>
<keyword evidence="1" id="KW-0489">Methyltransferase</keyword>
<reference evidence="1 2" key="1">
    <citation type="submission" date="2016-10" db="EMBL/GenBank/DDBJ databases">
        <authorList>
            <person name="de Groot N.N."/>
        </authorList>
    </citation>
    <scope>NUCLEOTIDE SEQUENCE [LARGE SCALE GENOMIC DNA]</scope>
    <source>
        <strain evidence="1 2">DSM 9179</strain>
    </source>
</reference>
<dbReference type="RefSeq" id="WP_092457593.1">
    <property type="nucleotide sequence ID" value="NZ_FOJI01000022.1"/>
</dbReference>
<dbReference type="OrthoDB" id="86584at2"/>
<keyword evidence="1" id="KW-0808">Transferase</keyword>
<evidence type="ECO:0000313" key="2">
    <source>
        <dbReference type="Proteomes" id="UP000199701"/>
    </source>
</evidence>
<keyword evidence="2" id="KW-1185">Reference proteome</keyword>
<protein>
    <submittedName>
        <fullName evidence="1">Lysine-N-methylase</fullName>
    </submittedName>
</protein>
<dbReference type="GO" id="GO:0008168">
    <property type="term" value="F:methyltransferase activity"/>
    <property type="evidence" value="ECO:0007669"/>
    <property type="project" value="UniProtKB-KW"/>
</dbReference>
<organism evidence="1 2">
    <name type="scientific">[Clostridium] fimetarium</name>
    <dbReference type="NCBI Taxonomy" id="99656"/>
    <lineage>
        <taxon>Bacteria</taxon>
        <taxon>Bacillati</taxon>
        <taxon>Bacillota</taxon>
        <taxon>Clostridia</taxon>
        <taxon>Lachnospirales</taxon>
        <taxon>Lachnospiraceae</taxon>
    </lineage>
</organism>
<dbReference type="STRING" id="99656.SAMN05421659_12213"/>
<gene>
    <name evidence="1" type="ORF">SAMN05421659_12213</name>
</gene>
<dbReference type="NCBIfam" id="NF038110">
    <property type="entry name" value="Lys_methyl_FliB"/>
    <property type="match status" value="1"/>
</dbReference>
<dbReference type="GO" id="GO:0032259">
    <property type="term" value="P:methylation"/>
    <property type="evidence" value="ECO:0007669"/>
    <property type="project" value="UniProtKB-KW"/>
</dbReference>